<dbReference type="InterPro" id="IPR036055">
    <property type="entry name" value="LDL_receptor-like_sf"/>
</dbReference>
<dbReference type="GO" id="GO:0005886">
    <property type="term" value="C:plasma membrane"/>
    <property type="evidence" value="ECO:0007669"/>
    <property type="project" value="UniProtKB-SubCell"/>
</dbReference>
<dbReference type="InterPro" id="IPR000276">
    <property type="entry name" value="GPCR_Rhodpsn"/>
</dbReference>
<evidence type="ECO:0000256" key="12">
    <source>
        <dbReference type="ARBA" id="ARBA00023224"/>
    </source>
</evidence>
<keyword evidence="11 16" id="KW-0675">Receptor</keyword>
<feature type="transmembrane region" description="Helical" evidence="14">
    <location>
        <begin position="137"/>
        <end position="159"/>
    </location>
</feature>
<evidence type="ECO:0000256" key="7">
    <source>
        <dbReference type="ARBA" id="ARBA00022989"/>
    </source>
</evidence>
<feature type="transmembrane region" description="Helical" evidence="14">
    <location>
        <begin position="650"/>
        <end position="671"/>
    </location>
</feature>
<dbReference type="SUPFAM" id="SSF57424">
    <property type="entry name" value="LDL receptor-like module"/>
    <property type="match status" value="1"/>
</dbReference>
<evidence type="ECO:0000256" key="4">
    <source>
        <dbReference type="ARBA" id="ARBA00022614"/>
    </source>
</evidence>
<dbReference type="InterPro" id="IPR003591">
    <property type="entry name" value="Leu-rich_rpt_typical-subtyp"/>
</dbReference>
<dbReference type="GO" id="GO:0016500">
    <property type="term" value="F:protein-hormone receptor activity"/>
    <property type="evidence" value="ECO:0007669"/>
    <property type="project" value="InterPro"/>
</dbReference>
<keyword evidence="10" id="KW-1015">Disulfide bond</keyword>
<keyword evidence="5 14" id="KW-0812">Transmembrane</keyword>
<name>A0A226ECV7_FOLCA</name>
<evidence type="ECO:0000256" key="8">
    <source>
        <dbReference type="ARBA" id="ARBA00023040"/>
    </source>
</evidence>
<evidence type="ECO:0000313" key="16">
    <source>
        <dbReference type="EMBL" id="OXA55280.1"/>
    </source>
</evidence>
<dbReference type="InterPro" id="IPR001611">
    <property type="entry name" value="Leu-rich_rpt"/>
</dbReference>
<keyword evidence="6" id="KW-0677">Repeat</keyword>
<keyword evidence="3" id="KW-1003">Cell membrane</keyword>
<dbReference type="InterPro" id="IPR002172">
    <property type="entry name" value="LDrepeatLR_classA_rpt"/>
</dbReference>
<dbReference type="PRINTS" id="PR00237">
    <property type="entry name" value="GPCRRHODOPSN"/>
</dbReference>
<keyword evidence="17" id="KW-1185">Reference proteome</keyword>
<evidence type="ECO:0000256" key="14">
    <source>
        <dbReference type="SAM" id="Phobius"/>
    </source>
</evidence>
<dbReference type="STRING" id="158441.A0A226ECV7"/>
<keyword evidence="8" id="KW-0297">G-protein coupled receptor</keyword>
<dbReference type="AlphaFoldDB" id="A0A226ECV7"/>
<sequence>MDKFPDKFPDTEEKMKIGIYKLNGLPLFDGDCTIDEAHYSIITSSPPHNIIIPTGIDDIGTEKVHSHLLKSTNPTGTYEVYHEPRSQPFLDDFLHYWVHLYGSLNKVFLEISHINFFTKSLLQVKVSTRDEKKKMRCAVSFLCVVCLTFGVGVAALFIIKWSSQSLQNGGGSANFSCPSKKWKCDEADICIPAEARCNIVKDCPLGSDEDMMNCNYMEQTIKLLMRNWKCGQEKNNNGFASNTTKTPEGCNMNEAAIFCSSLDKIPWEGFNLHAKVLTLADSLNVTELTNELIPPKKTTINKLFVENSTILTLGQASICHWDHACWMSFVNNSIQNLAMGAFCVLPELQWLTLSNNRITLDKFRFPDMPKLQDLMLDNNKIEVITDGVFRRLRKLVSLNLMGNKIRTIESRAFRFNVNLQDLDLSNNLLKELPPLVFEGQTNLQKLYLADNPFINIPDQVFSQLRSLVSLNLNDVEFSALQFDVLDSLPKLDYVQFKKFGYCRYVPKVTRCYPFSDGMSSTMNLLAGTSIRVIVWIVALFTIVGNSVVLITRCLSAGRGRILDVFINNLAGADLLMGIYLVILAVKDIQYRNSYNDHAYEWSTSFVCTGMGIIAMISCEVSLLILTFMSVERYLVISDPFSYHKKLSLNLSRISMIIIWFFVALLAIAPAIQWRGRVTFYGSSGLCFPVHLDEPFAIGWEYTAFVIIGLNSACLIVVAISYSKLFCVIQTTRLSTPRDTKDIEMAVRFFLMVFTDCMCWLPIILLKIYALGGHQIPKEFITWVVIFVLPINSTINPYLYGLYGTLPENRMKFFRRIIPSLTNPAFSQAINRISFPLRRHGATVTVTEESRGTPWDNATTNTSASDKMIKKKIGGRLSHQESIASSKMEDTL</sequence>
<feature type="transmembrane region" description="Helical" evidence="14">
    <location>
        <begin position="701"/>
        <end position="724"/>
    </location>
</feature>
<dbReference type="CDD" id="cd00112">
    <property type="entry name" value="LDLa"/>
    <property type="match status" value="1"/>
</dbReference>
<evidence type="ECO:0000256" key="3">
    <source>
        <dbReference type="ARBA" id="ARBA00022475"/>
    </source>
</evidence>
<dbReference type="EMBL" id="LNIX01000004">
    <property type="protein sequence ID" value="OXA55280.1"/>
    <property type="molecule type" value="Genomic_DNA"/>
</dbReference>
<evidence type="ECO:0000256" key="1">
    <source>
        <dbReference type="ARBA" id="ARBA00004651"/>
    </source>
</evidence>
<comment type="caution">
    <text evidence="13">Lacks conserved residue(s) required for the propagation of feature annotation.</text>
</comment>
<evidence type="ECO:0000256" key="13">
    <source>
        <dbReference type="PROSITE-ProRule" id="PRU00124"/>
    </source>
</evidence>
<proteinExistence type="inferred from homology"/>
<dbReference type="InterPro" id="IPR002131">
    <property type="entry name" value="Gphrmn_rcpt_fam"/>
</dbReference>
<protein>
    <submittedName>
        <fullName evidence="16">Relaxin receptor 2</fullName>
    </submittedName>
</protein>
<comment type="caution">
    <text evidence="16">The sequence shown here is derived from an EMBL/GenBank/DDBJ whole genome shotgun (WGS) entry which is preliminary data.</text>
</comment>
<comment type="similarity">
    <text evidence="2">Belongs to the G-protein coupled receptor 1 family.</text>
</comment>
<feature type="transmembrane region" description="Helical" evidence="14">
    <location>
        <begin position="779"/>
        <end position="805"/>
    </location>
</feature>
<keyword evidence="4" id="KW-0433">Leucine-rich repeat</keyword>
<comment type="subcellular location">
    <subcellularLocation>
        <location evidence="1">Cell membrane</location>
        <topology evidence="1">Multi-pass membrane protein</topology>
    </subcellularLocation>
</comment>
<dbReference type="SMART" id="SM00192">
    <property type="entry name" value="LDLa"/>
    <property type="match status" value="1"/>
</dbReference>
<dbReference type="InterPro" id="IPR032675">
    <property type="entry name" value="LRR_dom_sf"/>
</dbReference>
<evidence type="ECO:0000256" key="9">
    <source>
        <dbReference type="ARBA" id="ARBA00023136"/>
    </source>
</evidence>
<evidence type="ECO:0000256" key="2">
    <source>
        <dbReference type="ARBA" id="ARBA00010663"/>
    </source>
</evidence>
<dbReference type="GO" id="GO:0009755">
    <property type="term" value="P:hormone-mediated signaling pathway"/>
    <property type="evidence" value="ECO:0007669"/>
    <property type="project" value="TreeGrafter"/>
</dbReference>
<dbReference type="Gene3D" id="3.80.10.10">
    <property type="entry name" value="Ribonuclease Inhibitor"/>
    <property type="match status" value="1"/>
</dbReference>
<dbReference type="InterPro" id="IPR023415">
    <property type="entry name" value="LDLR_class-A_CS"/>
</dbReference>
<feature type="domain" description="G-protein coupled receptors family 1 profile" evidence="15">
    <location>
        <begin position="544"/>
        <end position="799"/>
    </location>
</feature>
<dbReference type="Proteomes" id="UP000198287">
    <property type="component" value="Unassembled WGS sequence"/>
</dbReference>
<dbReference type="GO" id="GO:0008528">
    <property type="term" value="F:G protein-coupled peptide receptor activity"/>
    <property type="evidence" value="ECO:0007669"/>
    <property type="project" value="TreeGrafter"/>
</dbReference>
<evidence type="ECO:0000259" key="15">
    <source>
        <dbReference type="PROSITE" id="PS50262"/>
    </source>
</evidence>
<dbReference type="Gene3D" id="1.20.1070.10">
    <property type="entry name" value="Rhodopsin 7-helix transmembrane proteins"/>
    <property type="match status" value="1"/>
</dbReference>
<keyword evidence="9 14" id="KW-0472">Membrane</keyword>
<evidence type="ECO:0000313" key="17">
    <source>
        <dbReference type="Proteomes" id="UP000198287"/>
    </source>
</evidence>
<evidence type="ECO:0000256" key="11">
    <source>
        <dbReference type="ARBA" id="ARBA00023170"/>
    </source>
</evidence>
<reference evidence="16 17" key="1">
    <citation type="submission" date="2015-12" db="EMBL/GenBank/DDBJ databases">
        <title>The genome of Folsomia candida.</title>
        <authorList>
            <person name="Faddeeva A."/>
            <person name="Derks M.F."/>
            <person name="Anvar Y."/>
            <person name="Smit S."/>
            <person name="Van Straalen N."/>
            <person name="Roelofs D."/>
        </authorList>
    </citation>
    <scope>NUCLEOTIDE SEQUENCE [LARGE SCALE GENOMIC DNA]</scope>
    <source>
        <strain evidence="16 17">VU population</strain>
        <tissue evidence="16">Whole body</tissue>
    </source>
</reference>
<dbReference type="Gene3D" id="4.10.400.10">
    <property type="entry name" value="Low-density Lipoprotein Receptor"/>
    <property type="match status" value="1"/>
</dbReference>
<accession>A0A226ECV7</accession>
<dbReference type="PROSITE" id="PS50068">
    <property type="entry name" value="LDLRA_2"/>
    <property type="match status" value="1"/>
</dbReference>
<dbReference type="InterPro" id="IPR017452">
    <property type="entry name" value="GPCR_Rhodpsn_7TM"/>
</dbReference>
<feature type="transmembrane region" description="Helical" evidence="14">
    <location>
        <begin position="532"/>
        <end position="554"/>
    </location>
</feature>
<dbReference type="PANTHER" id="PTHR24372">
    <property type="entry name" value="GLYCOPROTEIN HORMONE RECEPTOR"/>
    <property type="match status" value="1"/>
</dbReference>
<dbReference type="PROSITE" id="PS01209">
    <property type="entry name" value="LDLRA_1"/>
    <property type="match status" value="1"/>
</dbReference>
<dbReference type="Pfam" id="PF13855">
    <property type="entry name" value="LRR_8"/>
    <property type="match status" value="1"/>
</dbReference>
<dbReference type="SUPFAM" id="SSF81321">
    <property type="entry name" value="Family A G protein-coupled receptor-like"/>
    <property type="match status" value="1"/>
</dbReference>
<dbReference type="Pfam" id="PF00001">
    <property type="entry name" value="7tm_1"/>
    <property type="match status" value="1"/>
</dbReference>
<dbReference type="SUPFAM" id="SSF52058">
    <property type="entry name" value="L domain-like"/>
    <property type="match status" value="1"/>
</dbReference>
<dbReference type="PROSITE" id="PS00237">
    <property type="entry name" value="G_PROTEIN_RECEP_F1_1"/>
    <property type="match status" value="1"/>
</dbReference>
<dbReference type="PANTHER" id="PTHR24372:SF80">
    <property type="entry name" value="FI21465P1-RELATED"/>
    <property type="match status" value="1"/>
</dbReference>
<keyword evidence="12" id="KW-0807">Transducer</keyword>
<dbReference type="GO" id="GO:0007189">
    <property type="term" value="P:adenylate cyclase-activating G protein-coupled receptor signaling pathway"/>
    <property type="evidence" value="ECO:0007669"/>
    <property type="project" value="TreeGrafter"/>
</dbReference>
<feature type="transmembrane region" description="Helical" evidence="14">
    <location>
        <begin position="745"/>
        <end position="767"/>
    </location>
</feature>
<evidence type="ECO:0000256" key="10">
    <source>
        <dbReference type="ARBA" id="ARBA00023157"/>
    </source>
</evidence>
<gene>
    <name evidence="16" type="ORF">Fcan01_09640</name>
</gene>
<dbReference type="OrthoDB" id="6022531at2759"/>
<evidence type="ECO:0000256" key="6">
    <source>
        <dbReference type="ARBA" id="ARBA00022737"/>
    </source>
</evidence>
<dbReference type="PROSITE" id="PS51450">
    <property type="entry name" value="LRR"/>
    <property type="match status" value="1"/>
</dbReference>
<feature type="transmembrane region" description="Helical" evidence="14">
    <location>
        <begin position="566"/>
        <end position="585"/>
    </location>
</feature>
<evidence type="ECO:0000256" key="5">
    <source>
        <dbReference type="ARBA" id="ARBA00022692"/>
    </source>
</evidence>
<dbReference type="OMA" id="ITIVNIR"/>
<keyword evidence="7 14" id="KW-1133">Transmembrane helix</keyword>
<feature type="transmembrane region" description="Helical" evidence="14">
    <location>
        <begin position="605"/>
        <end position="630"/>
    </location>
</feature>
<dbReference type="PRINTS" id="PR00373">
    <property type="entry name" value="GLYCHORMONER"/>
</dbReference>
<dbReference type="PROSITE" id="PS50262">
    <property type="entry name" value="G_PROTEIN_RECEP_F1_2"/>
    <property type="match status" value="1"/>
</dbReference>
<organism evidence="16 17">
    <name type="scientific">Folsomia candida</name>
    <name type="common">Springtail</name>
    <dbReference type="NCBI Taxonomy" id="158441"/>
    <lineage>
        <taxon>Eukaryota</taxon>
        <taxon>Metazoa</taxon>
        <taxon>Ecdysozoa</taxon>
        <taxon>Arthropoda</taxon>
        <taxon>Hexapoda</taxon>
        <taxon>Collembola</taxon>
        <taxon>Entomobryomorpha</taxon>
        <taxon>Isotomoidea</taxon>
        <taxon>Isotomidae</taxon>
        <taxon>Proisotominae</taxon>
        <taxon>Folsomia</taxon>
    </lineage>
</organism>
<dbReference type="SMART" id="SM00369">
    <property type="entry name" value="LRR_TYP"/>
    <property type="match status" value="6"/>
</dbReference>